<keyword evidence="2" id="KW-1185">Reference proteome</keyword>
<dbReference type="Proteomes" id="UP000190188">
    <property type="component" value="Unassembled WGS sequence"/>
</dbReference>
<dbReference type="STRING" id="1324314.BVG16_27080"/>
<proteinExistence type="predicted"/>
<organism evidence="1 2">
    <name type="scientific">Paenibacillus selenitireducens</name>
    <dbReference type="NCBI Taxonomy" id="1324314"/>
    <lineage>
        <taxon>Bacteria</taxon>
        <taxon>Bacillati</taxon>
        <taxon>Bacillota</taxon>
        <taxon>Bacilli</taxon>
        <taxon>Bacillales</taxon>
        <taxon>Paenibacillaceae</taxon>
        <taxon>Paenibacillus</taxon>
    </lineage>
</organism>
<dbReference type="InterPro" id="IPR021247">
    <property type="entry name" value="DUF2785"/>
</dbReference>
<evidence type="ECO:0008006" key="3">
    <source>
        <dbReference type="Google" id="ProtNLM"/>
    </source>
</evidence>
<dbReference type="AlphaFoldDB" id="A0A1T2X1S8"/>
<gene>
    <name evidence="1" type="ORF">BVG16_27080</name>
</gene>
<protein>
    <recommendedName>
        <fullName evidence="3">DUF2785 domain-containing protein</fullName>
    </recommendedName>
</protein>
<name>A0A1T2X1S8_9BACL</name>
<accession>A0A1T2X1S8</accession>
<reference evidence="1 2" key="1">
    <citation type="submission" date="2017-01" db="EMBL/GenBank/DDBJ databases">
        <title>Genome analysis of Paenibacillus selenitrireducens ES3-24.</title>
        <authorList>
            <person name="Xu D."/>
            <person name="Yao R."/>
            <person name="Zheng S."/>
        </authorList>
    </citation>
    <scope>NUCLEOTIDE SEQUENCE [LARGE SCALE GENOMIC DNA]</scope>
    <source>
        <strain evidence="1 2">ES3-24</strain>
    </source>
</reference>
<sequence length="278" mass="32564">MVMKELLLRIEQEDYRVPSDMLAYELALKMMEDIGDVDSEYRDNLIYSTLYMWSKNQEFTADQMRHLLRLSLDDNHSFLNMGEMNTDSVFTRAFSVLFVPLAISYHEHSNFLTEQEISEIKDKLISFFDMEKDLRGYVPGKGWAHAIAHASDALAAVSSLPSIHREDLMEILHVMKRKIAVDRYAFIHSEDERMVNVVMKIFHRGLISDEEMGDWIHEIGSYAKTGHLPEDDILFGNKKRFLRSLYFRLMDQTTYEKYTSVIKEALAGLERSRFQHMV</sequence>
<dbReference type="Pfam" id="PF10978">
    <property type="entry name" value="DUF2785"/>
    <property type="match status" value="1"/>
</dbReference>
<comment type="caution">
    <text evidence="1">The sequence shown here is derived from an EMBL/GenBank/DDBJ whole genome shotgun (WGS) entry which is preliminary data.</text>
</comment>
<evidence type="ECO:0000313" key="2">
    <source>
        <dbReference type="Proteomes" id="UP000190188"/>
    </source>
</evidence>
<evidence type="ECO:0000313" key="1">
    <source>
        <dbReference type="EMBL" id="OPA73848.1"/>
    </source>
</evidence>
<dbReference type="EMBL" id="MSZX01000014">
    <property type="protein sequence ID" value="OPA73848.1"/>
    <property type="molecule type" value="Genomic_DNA"/>
</dbReference>